<name>A0A0F5JL25_9BACT</name>
<dbReference type="PROSITE" id="PS51257">
    <property type="entry name" value="PROKAR_LIPOPROTEIN"/>
    <property type="match status" value="1"/>
</dbReference>
<comment type="caution">
    <text evidence="1">The sequence shown here is derived from an EMBL/GenBank/DDBJ whole genome shotgun (WGS) entry which is preliminary data.</text>
</comment>
<proteinExistence type="predicted"/>
<gene>
    <name evidence="1" type="ORF">HMPREF1535_00945</name>
</gene>
<dbReference type="HOGENOM" id="CLU_490777_0_0_10"/>
<dbReference type="EMBL" id="AQHV01000006">
    <property type="protein sequence ID" value="KKB58127.1"/>
    <property type="molecule type" value="Genomic_DNA"/>
</dbReference>
<protein>
    <recommendedName>
        <fullName evidence="3">DUF4906 domain-containing protein</fullName>
    </recommendedName>
</protein>
<dbReference type="AlphaFoldDB" id="A0A0F5JL25"/>
<reference evidence="1 2" key="1">
    <citation type="submission" date="2013-04" db="EMBL/GenBank/DDBJ databases">
        <title>The Genome Sequence of Parabacteroides goldsteinii DSM 19448.</title>
        <authorList>
            <consortium name="The Broad Institute Genomics Platform"/>
            <person name="Earl A."/>
            <person name="Ward D."/>
            <person name="Feldgarden M."/>
            <person name="Gevers D."/>
            <person name="Martens E."/>
            <person name="Sakamoto M."/>
            <person name="Benno Y."/>
            <person name="Song Y."/>
            <person name="Liu C."/>
            <person name="Lee J."/>
            <person name="Bolanos M."/>
            <person name="Vaisanen M.L."/>
            <person name="Finegold S.M."/>
            <person name="Walker B."/>
            <person name="Young S."/>
            <person name="Zeng Q."/>
            <person name="Gargeya S."/>
            <person name="Fitzgerald M."/>
            <person name="Haas B."/>
            <person name="Abouelleil A."/>
            <person name="Allen A.W."/>
            <person name="Alvarado L."/>
            <person name="Arachchi H.M."/>
            <person name="Berlin A.M."/>
            <person name="Chapman S.B."/>
            <person name="Gainer-Dewar J."/>
            <person name="Goldberg J."/>
            <person name="Griggs A."/>
            <person name="Gujja S."/>
            <person name="Hansen M."/>
            <person name="Howarth C."/>
            <person name="Imamovic A."/>
            <person name="Ireland A."/>
            <person name="Larimer J."/>
            <person name="McCowan C."/>
            <person name="Murphy C."/>
            <person name="Pearson M."/>
            <person name="Poon T.W."/>
            <person name="Priest M."/>
            <person name="Roberts A."/>
            <person name="Saif S."/>
            <person name="Shea T."/>
            <person name="Sisk P."/>
            <person name="Sykes S."/>
            <person name="Wortman J."/>
            <person name="Nusbaum C."/>
            <person name="Birren B."/>
        </authorList>
    </citation>
    <scope>NUCLEOTIDE SEQUENCE [LARGE SCALE GENOMIC DNA]</scope>
    <source>
        <strain evidence="1 2">DSM 19448</strain>
    </source>
</reference>
<dbReference type="STRING" id="927665.HMPREF1535_00945"/>
<organism evidence="1 2">
    <name type="scientific">Parabacteroides goldsteinii DSM 19448 = WAL 12034</name>
    <dbReference type="NCBI Taxonomy" id="927665"/>
    <lineage>
        <taxon>Bacteria</taxon>
        <taxon>Pseudomonadati</taxon>
        <taxon>Bacteroidota</taxon>
        <taxon>Bacteroidia</taxon>
        <taxon>Bacteroidales</taxon>
        <taxon>Tannerellaceae</taxon>
        <taxon>Parabacteroides</taxon>
    </lineage>
</organism>
<sequence>MFFEGNKMRKIIIHINYLFLLAILLFVTSCEHEVLISEDPEEIVDDKVRIEIFTRADSYKLPVTKGLNDENTVGITPWILVFKGNDEASATFVEAVQAFELIGKRYVLLTRQPSGTKYHLLILANPQSEFYYGDADSGYEFEIESFTANLKVGVTTLSEACSNLLTEPLAIPAQSVVPYSGEGETIPMSYLLEVDEINNSTRIENTDGSSLLLSRVVSKIAIVNAASNFDFTGITAIVNVPRQGQLHKSDGAVYNTSGLTELRYDASYSSPLIATSAVSGGQSTADKPIYLYESPVSNNTYFIIQGTYEGRNYFYKIAIVDDNLTLMNLVRNKLYTFTINKVHGPGFDTVADAKVSKPSNTALDYSVLVDDSNTYEIIANNDYYLGVSNSVFFAYTNETAEYEAFRVITDCKTIFPNSNKISDERSLADYAYRLVSPFGISIAGAGSSDPNVTPVNVEVKNYLQFYDEFQFNQEGTALRQNAYITLKLGNLEKQIHINQRKAINAGGETIQYMPTTNRDPQYRKVNYTCLSGYVEDNAVYSPKNWIKLRPSSGEERNDTDNITVDDGAIFIEVLPNPGTDTRNGIVYLTTIDNNSSSGMATQRIKIDITQLGNSISVN</sequence>
<evidence type="ECO:0000313" key="1">
    <source>
        <dbReference type="EMBL" id="KKB58127.1"/>
    </source>
</evidence>
<evidence type="ECO:0008006" key="3">
    <source>
        <dbReference type="Google" id="ProtNLM"/>
    </source>
</evidence>
<evidence type="ECO:0000313" key="2">
    <source>
        <dbReference type="Proteomes" id="UP000033047"/>
    </source>
</evidence>
<dbReference type="Proteomes" id="UP000033047">
    <property type="component" value="Unassembled WGS sequence"/>
</dbReference>
<dbReference type="PATRIC" id="fig|927665.4.peg.968"/>
<accession>A0A0F5JL25</accession>
<dbReference type="RefSeq" id="WP_082207495.1">
    <property type="nucleotide sequence ID" value="NZ_KQ033912.1"/>
</dbReference>